<organism evidence="1 2">
    <name type="scientific">Streptococcus oralis subsp. tigurinus</name>
    <dbReference type="NCBI Taxonomy" id="1077464"/>
    <lineage>
        <taxon>Bacteria</taxon>
        <taxon>Bacillati</taxon>
        <taxon>Bacillota</taxon>
        <taxon>Bacilli</taxon>
        <taxon>Lactobacillales</taxon>
        <taxon>Streptococcaceae</taxon>
        <taxon>Streptococcus</taxon>
    </lineage>
</organism>
<evidence type="ECO:0000313" key="2">
    <source>
        <dbReference type="Proteomes" id="UP000192532"/>
    </source>
</evidence>
<protein>
    <submittedName>
        <fullName evidence="1">Nicotinic acid mononucleotide adenyltransferase</fullName>
    </submittedName>
</protein>
<proteinExistence type="predicted"/>
<dbReference type="AlphaFoldDB" id="A0A1X0WZL1"/>
<dbReference type="Gene3D" id="3.40.50.1220">
    <property type="entry name" value="TPP-binding domain"/>
    <property type="match status" value="1"/>
</dbReference>
<gene>
    <name evidence="1" type="ORF">ATE37_02705</name>
</gene>
<dbReference type="Pfam" id="PF13289">
    <property type="entry name" value="SIR2_2"/>
    <property type="match status" value="1"/>
</dbReference>
<dbReference type="EMBL" id="LNVH01000004">
    <property type="protein sequence ID" value="ORJ32245.1"/>
    <property type="molecule type" value="Genomic_DNA"/>
</dbReference>
<accession>A0A1X0WZL1</accession>
<name>A0A1X0WZL1_STROR</name>
<keyword evidence="1" id="KW-0808">Transferase</keyword>
<dbReference type="Proteomes" id="UP000192532">
    <property type="component" value="Unassembled WGS sequence"/>
</dbReference>
<dbReference type="GO" id="GO:0016740">
    <property type="term" value="F:transferase activity"/>
    <property type="evidence" value="ECO:0007669"/>
    <property type="project" value="UniProtKB-KW"/>
</dbReference>
<sequence>MEENYNLSITQIKKSIKENSLILFVGAGISANSNLPTWGELIQSLKKELNLPDDNSDDYPRVAQYYYDTFGKNRYTKKIEEVFSSKGIGIPNELHTLIEKIAPKHIITTNYDSLLEDQFENGLLKYNVIAEDKDIPYTSSERYLIKMHGDFSKKNIVLKEDDYLDYELNFPMVSTLIQSLIINHTLLFVGYSLKDSTFKAIFRLVQNAFKSDAKFAYLYIPEEPSTIEIDYNKKQGVIVFSNGRCLDYEEEVSEGQNKKFLNTKKFLEDLSFDENRTLDNVDGLWGQLAFLDRLRFIDSRDFSTYSTLKRRALNRGASYSWFGNDSLRFEIKDHEELQNMVTKKSLFNHFLDIDFEETREFKANGFLMKAFKLYEEKQYSLAKAKFRELANTAFRRKDYFNFLACEFNFQRIPINLFEEAPNYAEPLYSGELNELTEQIINLVTGDEKKIIEFFRDTILNLNFLYRKLETINELFDKIREEHENYLKGGQSFNNHLYNAEFEVKNLYNFIKLNCLCVEHYKMFKSIINRYLEMLLLSYDNSCVKHVKSISDGTASMIRELDLDDVQLILPSIDFKVVNLYFRNYSFSKIKVTEEAEEFLFNRITYLQEKVKSHVDSHLHELRNLLNFLPFIDDVDVSRIINVLDSQTLYFNLDKEINGFIKVVLDNKSAINNDLLKSKIVDIVNKHLNIILKNNFSLYHSAYPLYSQLLEYCSTEQETAIIVLEKFNTDILRIKYKNDDVKSIVEYSDLICHFFKYFEEDVKDDILDTLKAYEESENIIYYKVIDLMSSNVYDFPQIQNKIYHHLIKRINDKRDEGVKTFPDPREKSVSDLYNLSRKGYFSDFEILKDIEEDIRGLYPEVDWTWFHDRSDDVIHRLLEHRTPNNIKTYFSKNEEDNKLINEYILKALEEDKLIFKK</sequence>
<dbReference type="RefSeq" id="WP_084868357.1">
    <property type="nucleotide sequence ID" value="NZ_LNVH01000004.1"/>
</dbReference>
<evidence type="ECO:0000313" key="1">
    <source>
        <dbReference type="EMBL" id="ORJ32245.1"/>
    </source>
</evidence>
<dbReference type="SUPFAM" id="SSF52467">
    <property type="entry name" value="DHS-like NAD/FAD-binding domain"/>
    <property type="match status" value="1"/>
</dbReference>
<reference evidence="1 2" key="1">
    <citation type="journal article" date="2016" name="PLoS ONE">
        <title>Comparative Genomics Analysis of Streptococcus tigurinus Strains Identifies Genetic Elements Specifically and Uniquely Present in Highly Virulent Strains.</title>
        <authorList>
            <person name="Diene S.M."/>
            <person name="Francois P."/>
            <person name="Zbinden A."/>
            <person name="Entenza J.M."/>
            <person name="Resch G."/>
        </authorList>
    </citation>
    <scope>NUCLEOTIDE SEQUENCE [LARGE SCALE GENOMIC DNA]</scope>
    <source>
        <strain evidence="1 2">859</strain>
    </source>
</reference>
<comment type="caution">
    <text evidence="1">The sequence shown here is derived from an EMBL/GenBank/DDBJ whole genome shotgun (WGS) entry which is preliminary data.</text>
</comment>
<dbReference type="InterPro" id="IPR029035">
    <property type="entry name" value="DHS-like_NAD/FAD-binding_dom"/>
</dbReference>